<name>A0A0R1UV42_9LACO</name>
<dbReference type="EMBL" id="AZFS01000022">
    <property type="protein sequence ID" value="KRL97041.1"/>
    <property type="molecule type" value="Genomic_DNA"/>
</dbReference>
<gene>
    <name evidence="2" type="ORF">FD28_GL001791</name>
</gene>
<feature type="chain" id="PRO_5006411940" description="WxL domain-containing protein" evidence="1">
    <location>
        <begin position="26"/>
        <end position="720"/>
    </location>
</feature>
<protein>
    <recommendedName>
        <fullName evidence="4">WxL domain-containing protein</fullName>
    </recommendedName>
</protein>
<feature type="signal peptide" evidence="1">
    <location>
        <begin position="1"/>
        <end position="25"/>
    </location>
</feature>
<dbReference type="Gene3D" id="2.60.120.200">
    <property type="match status" value="1"/>
</dbReference>
<accession>A0A0R1UV42</accession>
<keyword evidence="3" id="KW-1185">Reference proteome</keyword>
<organism evidence="2 3">
    <name type="scientific">Levilactobacillus hammesii DSM 16381</name>
    <dbReference type="NCBI Taxonomy" id="1423753"/>
    <lineage>
        <taxon>Bacteria</taxon>
        <taxon>Bacillati</taxon>
        <taxon>Bacillota</taxon>
        <taxon>Bacilli</taxon>
        <taxon>Lactobacillales</taxon>
        <taxon>Lactobacillaceae</taxon>
        <taxon>Levilactobacillus</taxon>
    </lineage>
</organism>
<evidence type="ECO:0000256" key="1">
    <source>
        <dbReference type="SAM" id="SignalP"/>
    </source>
</evidence>
<dbReference type="InterPro" id="IPR013320">
    <property type="entry name" value="ConA-like_dom_sf"/>
</dbReference>
<evidence type="ECO:0000313" key="2">
    <source>
        <dbReference type="EMBL" id="KRL97041.1"/>
    </source>
</evidence>
<dbReference type="AlphaFoldDB" id="A0A0R1UV42"/>
<comment type="caution">
    <text evidence="2">The sequence shown here is derived from an EMBL/GenBank/DDBJ whole genome shotgun (WGS) entry which is preliminary data.</text>
</comment>
<dbReference type="SUPFAM" id="SSF49899">
    <property type="entry name" value="Concanavalin A-like lectins/glucanases"/>
    <property type="match status" value="1"/>
</dbReference>
<evidence type="ECO:0008006" key="4">
    <source>
        <dbReference type="Google" id="ProtNLM"/>
    </source>
</evidence>
<reference evidence="2 3" key="1">
    <citation type="journal article" date="2015" name="Genome Announc.">
        <title>Expanding the biotechnology potential of lactobacilli through comparative genomics of 213 strains and associated genera.</title>
        <authorList>
            <person name="Sun Z."/>
            <person name="Harris H.M."/>
            <person name="McCann A."/>
            <person name="Guo C."/>
            <person name="Argimon S."/>
            <person name="Zhang W."/>
            <person name="Yang X."/>
            <person name="Jeffery I.B."/>
            <person name="Cooney J.C."/>
            <person name="Kagawa T.F."/>
            <person name="Liu W."/>
            <person name="Song Y."/>
            <person name="Salvetti E."/>
            <person name="Wrobel A."/>
            <person name="Rasinkangas P."/>
            <person name="Parkhill J."/>
            <person name="Rea M.C."/>
            <person name="O'Sullivan O."/>
            <person name="Ritari J."/>
            <person name="Douillard F.P."/>
            <person name="Paul Ross R."/>
            <person name="Yang R."/>
            <person name="Briner A.E."/>
            <person name="Felis G.E."/>
            <person name="de Vos W.M."/>
            <person name="Barrangou R."/>
            <person name="Klaenhammer T.R."/>
            <person name="Caufield P.W."/>
            <person name="Cui Y."/>
            <person name="Zhang H."/>
            <person name="O'Toole P.W."/>
        </authorList>
    </citation>
    <scope>NUCLEOTIDE SEQUENCE [LARGE SCALE GENOMIC DNA]</scope>
    <source>
        <strain evidence="2 3">DSM 16381</strain>
    </source>
</reference>
<evidence type="ECO:0000313" key="3">
    <source>
        <dbReference type="Proteomes" id="UP000051580"/>
    </source>
</evidence>
<proteinExistence type="predicted"/>
<dbReference type="STRING" id="1423753.FD28_GL001791"/>
<keyword evidence="1" id="KW-0732">Signal</keyword>
<dbReference type="PATRIC" id="fig|1423753.3.peg.1870"/>
<sequence>MKMYRLLMMLICLGIGWLGEQQAQASGVAWDADMRAAVASAPNGMTMAALFEVAGVDFSATQLVDGAVTKQSIAQITNDNIQPRSEQVGAFWSQKLGKTSAKVDLTHDTRWSFWLYFGHKTTNLSSGMAFVLQNDDGGTHAIANGGKGQSLGVWAGDRNGFLSANFLAQSAIQNSWALEFDTTVNNAPRVGAGSFYDHEGIASRGPHIASAYPGQAATYKQYGSRNKYYYALNHQQAKAMSHPADGKWRHVTIDWHAQKSQLTYAFNDRHLETRQPVPPEVQDTVTVDLKKLSPDGQTAAESATWGITGSTGKSNSANQLIVLDETPRQLHFKTSAQTMVMKGAAVQRTLTAGDAVTAGTQLRDVMRATDLRATTGGTLTQGTAYLPMGSVIKRLNGQFFADGQTPLYSLHGNDLLAERVDFASEQPVFTQKAPSLQFMLNGEAQAMARDTYVSPRKVIFAGPDHYVEMASVGYTVQRKLNLKLENLGASEVSLEKDEDLTVTARLSNQGQPLDADAMKDNRLKIRVNDRTFSLEQLKGNWQGMTGRFQFVIPNAQLKAGTNQISIAARNRQDEAQPLKIVATQHSGELAFESMPCYCAFQGRLTGKQQLISRDKDWQLCVRDSRGRGNSWQLQLCVSQPFTTSKGRELRGNVVYRKQSSTQTVGTAPIVIEQRSTKTDDERTDVASSWAADTGLLVLADADATAGDYQGELRWQLTDAP</sequence>
<dbReference type="Proteomes" id="UP000051580">
    <property type="component" value="Unassembled WGS sequence"/>
</dbReference>